<organism evidence="2 3">
    <name type="scientific">Jaapia argillacea MUCL 33604</name>
    <dbReference type="NCBI Taxonomy" id="933084"/>
    <lineage>
        <taxon>Eukaryota</taxon>
        <taxon>Fungi</taxon>
        <taxon>Dikarya</taxon>
        <taxon>Basidiomycota</taxon>
        <taxon>Agaricomycotina</taxon>
        <taxon>Agaricomycetes</taxon>
        <taxon>Agaricomycetidae</taxon>
        <taxon>Jaapiales</taxon>
        <taxon>Jaapiaceae</taxon>
        <taxon>Jaapia</taxon>
    </lineage>
</organism>
<evidence type="ECO:0000313" key="2">
    <source>
        <dbReference type="EMBL" id="KDQ59708.1"/>
    </source>
</evidence>
<feature type="region of interest" description="Disordered" evidence="1">
    <location>
        <begin position="1"/>
        <end position="123"/>
    </location>
</feature>
<evidence type="ECO:0000256" key="1">
    <source>
        <dbReference type="SAM" id="MobiDB-lite"/>
    </source>
</evidence>
<dbReference type="HOGENOM" id="CLU_2020694_0_0_1"/>
<gene>
    <name evidence="2" type="ORF">JAAARDRAFT_33281</name>
</gene>
<proteinExistence type="predicted"/>
<accession>A0A067PY09</accession>
<feature type="compositionally biased region" description="Polar residues" evidence="1">
    <location>
        <begin position="101"/>
        <end position="123"/>
    </location>
</feature>
<sequence>MRSLPTAAYPPQTIHLKPSTAALNSGVASPPSSGRSPAPRPRKIRSSSSLLISPSPIPDAVPQSASHNTRQLIDDPSHVTHHPIPIPPDHSLLSAPPPNLTPVTTSTILGPSRSQQITQLLES</sequence>
<feature type="compositionally biased region" description="Low complexity" evidence="1">
    <location>
        <begin position="25"/>
        <end position="37"/>
    </location>
</feature>
<dbReference type="Proteomes" id="UP000027265">
    <property type="component" value="Unassembled WGS sequence"/>
</dbReference>
<reference evidence="3" key="1">
    <citation type="journal article" date="2014" name="Proc. Natl. Acad. Sci. U.S.A.">
        <title>Extensive sampling of basidiomycete genomes demonstrates inadequacy of the white-rot/brown-rot paradigm for wood decay fungi.</title>
        <authorList>
            <person name="Riley R."/>
            <person name="Salamov A.A."/>
            <person name="Brown D.W."/>
            <person name="Nagy L.G."/>
            <person name="Floudas D."/>
            <person name="Held B.W."/>
            <person name="Levasseur A."/>
            <person name="Lombard V."/>
            <person name="Morin E."/>
            <person name="Otillar R."/>
            <person name="Lindquist E.A."/>
            <person name="Sun H."/>
            <person name="LaButti K.M."/>
            <person name="Schmutz J."/>
            <person name="Jabbour D."/>
            <person name="Luo H."/>
            <person name="Baker S.E."/>
            <person name="Pisabarro A.G."/>
            <person name="Walton J.D."/>
            <person name="Blanchette R.A."/>
            <person name="Henrissat B."/>
            <person name="Martin F."/>
            <person name="Cullen D."/>
            <person name="Hibbett D.S."/>
            <person name="Grigoriev I.V."/>
        </authorList>
    </citation>
    <scope>NUCLEOTIDE SEQUENCE [LARGE SCALE GENOMIC DNA]</scope>
    <source>
        <strain evidence="3">MUCL 33604</strain>
    </source>
</reference>
<evidence type="ECO:0000313" key="3">
    <source>
        <dbReference type="Proteomes" id="UP000027265"/>
    </source>
</evidence>
<feature type="non-terminal residue" evidence="2">
    <location>
        <position position="123"/>
    </location>
</feature>
<dbReference type="InParanoid" id="A0A067PY09"/>
<keyword evidence="3" id="KW-1185">Reference proteome</keyword>
<dbReference type="EMBL" id="KL197715">
    <property type="protein sequence ID" value="KDQ59708.1"/>
    <property type="molecule type" value="Genomic_DNA"/>
</dbReference>
<dbReference type="AlphaFoldDB" id="A0A067PY09"/>
<protein>
    <submittedName>
        <fullName evidence="2">Uncharacterized protein</fullName>
    </submittedName>
</protein>
<name>A0A067PY09_9AGAM</name>